<dbReference type="Proteomes" id="UP000092544">
    <property type="component" value="Unassembled WGS sequence"/>
</dbReference>
<dbReference type="InterPro" id="IPR012347">
    <property type="entry name" value="Ferritin-like"/>
</dbReference>
<dbReference type="Gene3D" id="1.20.1260.10">
    <property type="match status" value="1"/>
</dbReference>
<feature type="compositionally biased region" description="Basic and acidic residues" evidence="1">
    <location>
        <begin position="731"/>
        <end position="744"/>
    </location>
</feature>
<evidence type="ECO:0000256" key="1">
    <source>
        <dbReference type="SAM" id="MobiDB-lite"/>
    </source>
</evidence>
<protein>
    <submittedName>
        <fullName evidence="3">Ferritin-like protein</fullName>
    </submittedName>
</protein>
<feature type="domain" description="Iminophenyl-pyruvate dimer synthase" evidence="2">
    <location>
        <begin position="37"/>
        <end position="208"/>
    </location>
</feature>
<reference evidence="3 4" key="1">
    <citation type="submission" date="2016-06" db="EMBL/GenBank/DDBJ databases">
        <authorList>
            <person name="Kjaerup R.B."/>
            <person name="Dalgaard T.S."/>
            <person name="Juul-Madsen H.R."/>
        </authorList>
    </citation>
    <scope>NUCLEOTIDE SEQUENCE [LARGE SCALE GENOMIC DNA]</scope>
    <source>
        <strain evidence="3 4">CECT 8886</strain>
    </source>
</reference>
<dbReference type="STRING" id="1792290.MSP8886_03698"/>
<name>A0A1A8TSC1_9GAMM</name>
<dbReference type="RefSeq" id="WP_067019286.1">
    <property type="nucleotide sequence ID" value="NZ_FLOB01000013.1"/>
</dbReference>
<gene>
    <name evidence="3" type="ORF">MSP8886_03698</name>
</gene>
<dbReference type="AlphaFoldDB" id="A0A1A8TSC1"/>
<dbReference type="OrthoDB" id="9800162at2"/>
<sequence>MEFQRLAAAHLKHNPDITKRSPKHILADMNALHCLAQAAVNVELFTIPLYMTTMYSIQGMHSITEKPPEGQKPLYYGRRWPGITPTPKPTTENETACNTYFSVFIQEMLHLQLASNICSALGNNYKLKTLYGPGGYYVSNDILHPVFTSPLLVNKNNGWICYGPDKTTIPHILDLTDLDDPIYSKIKVKLGGLDENSIHLALAIEEDAAELAAKIKLDARDKYIATKNGGVIGNVPFKDWKVTSTEVDLPMFGSIAAMYECLAAYLNISYDFSEQGEKRSITIDVEDIDIDGNDQIKEETIEIEDRFVREDQTVHLFDLVFNPDSVQQDLFNTEGEGHPLAEFPKMKTRLDADISAEAAKQHIFQMMNAITDQGEGSTMKIEPTPMYKATPGLLRSVEKDYRPDFTALKADYIQYGDDGQQLSESGSAVARHDNGSKDHYERFAEVKELMDSGKITTWADWHKADNTWKASDLATPDFENNPLKDAIPSAEAVANALNNMNTPDKDKRNANFEEMSRVAAGAIAGITTVLNTYWTNPKGEFPFPSMSGSGDRVSICWAIFGKAPDLSLGEYHRIGEKERLKDKPPYLYHACQGMALMPQPDTDLNLCASKEVFHTCRGSNQCKSEGGCGFVQKVGNSGGGCGGVKIKTGSGNTDSTLYSAPADNACGAQGGCAVPISASQLYPEDGEMAVFTFNPETLEPCKEEETVSFKRGEGVYDIAWEAYAKALAAEDPSKTPEPKPEVSDLRLVFPPST</sequence>
<accession>A0A1A8TSC1</accession>
<dbReference type="Pfam" id="PF12902">
    <property type="entry name" value="Ferritin-like"/>
    <property type="match status" value="1"/>
</dbReference>
<proteinExistence type="predicted"/>
<evidence type="ECO:0000313" key="3">
    <source>
        <dbReference type="EMBL" id="SBS36460.1"/>
    </source>
</evidence>
<evidence type="ECO:0000313" key="4">
    <source>
        <dbReference type="Proteomes" id="UP000092544"/>
    </source>
</evidence>
<dbReference type="EMBL" id="FLOB01000013">
    <property type="protein sequence ID" value="SBS36460.1"/>
    <property type="molecule type" value="Genomic_DNA"/>
</dbReference>
<evidence type="ECO:0000259" key="2">
    <source>
        <dbReference type="Pfam" id="PF12902"/>
    </source>
</evidence>
<feature type="region of interest" description="Disordered" evidence="1">
    <location>
        <begin position="729"/>
        <end position="753"/>
    </location>
</feature>
<dbReference type="InterPro" id="IPR026820">
    <property type="entry name" value="VioB/RebD_dom"/>
</dbReference>
<keyword evidence="4" id="KW-1185">Reference proteome</keyword>
<organism evidence="3 4">
    <name type="scientific">Marinomonas spartinae</name>
    <dbReference type="NCBI Taxonomy" id="1792290"/>
    <lineage>
        <taxon>Bacteria</taxon>
        <taxon>Pseudomonadati</taxon>
        <taxon>Pseudomonadota</taxon>
        <taxon>Gammaproteobacteria</taxon>
        <taxon>Oceanospirillales</taxon>
        <taxon>Oceanospirillaceae</taxon>
        <taxon>Marinomonas</taxon>
    </lineage>
</organism>